<dbReference type="Proteomes" id="UP000298787">
    <property type="component" value="Chromosome 3"/>
</dbReference>
<accession>A0A4U5U6S3</accession>
<feature type="compositionally biased region" description="Pro residues" evidence="1">
    <location>
        <begin position="182"/>
        <end position="192"/>
    </location>
</feature>
<keyword evidence="3" id="KW-1185">Reference proteome</keyword>
<organism evidence="2 3">
    <name type="scientific">Collichthys lucidus</name>
    <name type="common">Big head croaker</name>
    <name type="synonym">Sciaena lucida</name>
    <dbReference type="NCBI Taxonomy" id="240159"/>
    <lineage>
        <taxon>Eukaryota</taxon>
        <taxon>Metazoa</taxon>
        <taxon>Chordata</taxon>
        <taxon>Craniata</taxon>
        <taxon>Vertebrata</taxon>
        <taxon>Euteleostomi</taxon>
        <taxon>Actinopterygii</taxon>
        <taxon>Neopterygii</taxon>
        <taxon>Teleostei</taxon>
        <taxon>Neoteleostei</taxon>
        <taxon>Acanthomorphata</taxon>
        <taxon>Eupercaria</taxon>
        <taxon>Sciaenidae</taxon>
        <taxon>Collichthys</taxon>
    </lineage>
</organism>
<feature type="compositionally biased region" description="Polar residues" evidence="1">
    <location>
        <begin position="209"/>
        <end position="222"/>
    </location>
</feature>
<evidence type="ECO:0000313" key="2">
    <source>
        <dbReference type="EMBL" id="TKS69331.1"/>
    </source>
</evidence>
<dbReference type="EMBL" id="CM014080">
    <property type="protein sequence ID" value="TKS69331.1"/>
    <property type="molecule type" value="Genomic_DNA"/>
</dbReference>
<sequence>MTETRFEAHGLASGSGGPSVCIISSNHVAQFPSFSIFAVSQSQLLSSKIAGTDHSRPTISIFAVSQSRCLSSKIAGTDQSRPTISIFAVSQSQWLFSKIHPAGLQVSFPTKGFQFALPRYIQDPKYSGTAAGPSSAETLQPGPSHTVPQQPGPSSAETLQPGPSHTVPQQPGPSSAETLQPGPSPAGSPPSPKDVSLAGGEPRRPILTLASTSDVSSPITSPTKRKTSPPGRSSKLFLQTVSPLSLPPSPVPISSIFFHSALHYYSYSGLDPTVELLDLSDPAPVTTSSSTTPTPTSLQPSPGPAVSTLTAPEQQLPVHECTHSTTDQSALPTCSAPALNTSTSLPASMPADLSQLAQLSSGQSASITTAASALPLSTAFPMTAPAAAAAATAGSGMATATPADPEKQLIKHTLSSGPTAVTSNIASAPPLNILPATLSTATVGPSGAPTLAAAPVQQGLV</sequence>
<dbReference type="STRING" id="240159.A0A4U5U6S3"/>
<proteinExistence type="predicted"/>
<feature type="region of interest" description="Disordered" evidence="1">
    <location>
        <begin position="281"/>
        <end position="309"/>
    </location>
</feature>
<evidence type="ECO:0000313" key="3">
    <source>
        <dbReference type="Proteomes" id="UP000298787"/>
    </source>
</evidence>
<protein>
    <submittedName>
        <fullName evidence="2">Uncharacterized protein</fullName>
    </submittedName>
</protein>
<reference evidence="2 3" key="1">
    <citation type="submission" date="2019-01" db="EMBL/GenBank/DDBJ databases">
        <title>Genome Assembly of Collichthys lucidus.</title>
        <authorList>
            <person name="Cai M."/>
            <person name="Xiao S."/>
        </authorList>
    </citation>
    <scope>NUCLEOTIDE SEQUENCE [LARGE SCALE GENOMIC DNA]</scope>
    <source>
        <strain evidence="2">JT15FE1705JMU</strain>
        <tissue evidence="2">Muscle</tissue>
    </source>
</reference>
<gene>
    <name evidence="2" type="ORF">D9C73_003395</name>
</gene>
<feature type="compositionally biased region" description="Polar residues" evidence="1">
    <location>
        <begin position="135"/>
        <end position="178"/>
    </location>
</feature>
<feature type="region of interest" description="Disordered" evidence="1">
    <location>
        <begin position="126"/>
        <end position="235"/>
    </location>
</feature>
<feature type="compositionally biased region" description="Low complexity" evidence="1">
    <location>
        <begin position="281"/>
        <end position="300"/>
    </location>
</feature>
<evidence type="ECO:0000256" key="1">
    <source>
        <dbReference type="SAM" id="MobiDB-lite"/>
    </source>
</evidence>
<dbReference type="AlphaFoldDB" id="A0A4U5U6S3"/>
<name>A0A4U5U6S3_COLLU</name>